<dbReference type="GO" id="GO:0046872">
    <property type="term" value="F:metal ion binding"/>
    <property type="evidence" value="ECO:0007669"/>
    <property type="project" value="UniProtKB-KW"/>
</dbReference>
<comment type="cofactor">
    <cofactor evidence="1">
        <name>Zn(2+)</name>
        <dbReference type="ChEBI" id="CHEBI:29105"/>
    </cofactor>
</comment>
<evidence type="ECO:0000256" key="4">
    <source>
        <dbReference type="ARBA" id="ARBA00022833"/>
    </source>
</evidence>
<gene>
    <name evidence="6" type="ORF">BDV29DRAFT_160571</name>
</gene>
<proteinExistence type="predicted"/>
<dbReference type="EMBL" id="ML732306">
    <property type="protein sequence ID" value="KAB8070330.1"/>
    <property type="molecule type" value="Genomic_DNA"/>
</dbReference>
<evidence type="ECO:0000259" key="5">
    <source>
        <dbReference type="Pfam" id="PF18089"/>
    </source>
</evidence>
<evidence type="ECO:0000256" key="3">
    <source>
        <dbReference type="ARBA" id="ARBA00022801"/>
    </source>
</evidence>
<keyword evidence="2" id="KW-0479">Metal-binding</keyword>
<dbReference type="InterPro" id="IPR041526">
    <property type="entry name" value="DAPG_hydrolase"/>
</dbReference>
<feature type="domain" description="DAPG hydrolase PhiG" evidence="5">
    <location>
        <begin position="36"/>
        <end position="159"/>
    </location>
</feature>
<keyword evidence="3" id="KW-0378">Hydrolase</keyword>
<reference evidence="6 7" key="1">
    <citation type="submission" date="2019-04" db="EMBL/GenBank/DDBJ databases">
        <title>Friends and foes A comparative genomics study of 23 Aspergillus species from section Flavi.</title>
        <authorList>
            <consortium name="DOE Joint Genome Institute"/>
            <person name="Kjaerbolling I."/>
            <person name="Vesth T."/>
            <person name="Frisvad J.C."/>
            <person name="Nybo J.L."/>
            <person name="Theobald S."/>
            <person name="Kildgaard S."/>
            <person name="Isbrandt T."/>
            <person name="Kuo A."/>
            <person name="Sato A."/>
            <person name="Lyhne E.K."/>
            <person name="Kogle M.E."/>
            <person name="Wiebenga A."/>
            <person name="Kun R.S."/>
            <person name="Lubbers R.J."/>
            <person name="Makela M.R."/>
            <person name="Barry K."/>
            <person name="Chovatia M."/>
            <person name="Clum A."/>
            <person name="Daum C."/>
            <person name="Haridas S."/>
            <person name="He G."/>
            <person name="LaButti K."/>
            <person name="Lipzen A."/>
            <person name="Mondo S."/>
            <person name="Riley R."/>
            <person name="Salamov A."/>
            <person name="Simmons B.A."/>
            <person name="Magnuson J.K."/>
            <person name="Henrissat B."/>
            <person name="Mortensen U.H."/>
            <person name="Larsen T.O."/>
            <person name="Devries R.P."/>
            <person name="Grigoriev I.V."/>
            <person name="Machida M."/>
            <person name="Baker S.E."/>
            <person name="Andersen M.R."/>
        </authorList>
    </citation>
    <scope>NUCLEOTIDE SEQUENCE [LARGE SCALE GENOMIC DNA]</scope>
    <source>
        <strain evidence="6 7">CBS 151.66</strain>
    </source>
</reference>
<name>A0A5N5WT29_9EURO</name>
<evidence type="ECO:0000256" key="2">
    <source>
        <dbReference type="ARBA" id="ARBA00022723"/>
    </source>
</evidence>
<dbReference type="GO" id="GO:0016787">
    <property type="term" value="F:hydrolase activity"/>
    <property type="evidence" value="ECO:0007669"/>
    <property type="project" value="UniProtKB-KW"/>
</dbReference>
<evidence type="ECO:0000313" key="7">
    <source>
        <dbReference type="Proteomes" id="UP000326565"/>
    </source>
</evidence>
<dbReference type="AlphaFoldDB" id="A0A5N5WT29"/>
<dbReference type="Pfam" id="PF18089">
    <property type="entry name" value="DAPG_hydrolase"/>
    <property type="match status" value="1"/>
</dbReference>
<organism evidence="6 7">
    <name type="scientific">Aspergillus leporis</name>
    <dbReference type="NCBI Taxonomy" id="41062"/>
    <lineage>
        <taxon>Eukaryota</taxon>
        <taxon>Fungi</taxon>
        <taxon>Dikarya</taxon>
        <taxon>Ascomycota</taxon>
        <taxon>Pezizomycotina</taxon>
        <taxon>Eurotiomycetes</taxon>
        <taxon>Eurotiomycetidae</taxon>
        <taxon>Eurotiales</taxon>
        <taxon>Aspergillaceae</taxon>
        <taxon>Aspergillus</taxon>
        <taxon>Aspergillus subgen. Circumdati</taxon>
    </lineage>
</organism>
<sequence>MDPHYWPVQALASTRFLRLGGAPGNNGDYIRGHHLLHKYIAGELAKLKVSFKDLAEYFSSDWKEQFRKAGYSTAVCGRVGNGDSDSGELVYVGHHIHLIKDEPYSVRMRSRFWFGDVEGVKDPERGLVPEKVPKNPPMVLLKHATEETAILASIFPDMFSTHAGKERSHSD</sequence>
<protein>
    <recommendedName>
        <fullName evidence="5">DAPG hydrolase PhiG domain-containing protein</fullName>
    </recommendedName>
</protein>
<accession>A0A5N5WT29</accession>
<keyword evidence="4" id="KW-0862">Zinc</keyword>
<evidence type="ECO:0000313" key="6">
    <source>
        <dbReference type="EMBL" id="KAB8070330.1"/>
    </source>
</evidence>
<evidence type="ECO:0000256" key="1">
    <source>
        <dbReference type="ARBA" id="ARBA00001947"/>
    </source>
</evidence>
<dbReference type="Proteomes" id="UP000326565">
    <property type="component" value="Unassembled WGS sequence"/>
</dbReference>
<keyword evidence="7" id="KW-1185">Reference proteome</keyword>
<dbReference type="OrthoDB" id="3335931at2759"/>